<name>A0AAV7ING5_COTGL</name>
<proteinExistence type="predicted"/>
<keyword evidence="4" id="KW-1185">Reference proteome</keyword>
<dbReference type="Proteomes" id="UP000826195">
    <property type="component" value="Unassembled WGS sequence"/>
</dbReference>
<accession>A0AAV7ING5</accession>
<dbReference type="AlphaFoldDB" id="A0AAV7ING5"/>
<sequence>MSGIDPTSQQTVHSPSLRAAIPTCTIVGQSPLASKDIGSLLITATPTPQQNPVDFETPKNNLSNKRKPGRPTNRDSLVLHRSSSTCSIKELFSKRKRGLEESFEKSFLDETAFCIGSAKKKINKEDSDLSDNFDQDDLLVTSSPTDMATEKILSEIKKIRVDAAEKFESLSTLITEKVDQVKEEQKKEVAALREEIKALDSKWELEHAKLSQEVETLKHKPGAGLSGHNANIPIPAEQNAVINNLIKFAQRFEAKEKAAKKHNIIVKGLQAPSTTDDGSGIVQDLLGSKFNLENAYSDFKVL</sequence>
<dbReference type="EMBL" id="JAHXZJ010001119">
    <property type="protein sequence ID" value="KAH0555404.1"/>
    <property type="molecule type" value="Genomic_DNA"/>
</dbReference>
<comment type="caution">
    <text evidence="3">The sequence shown here is derived from an EMBL/GenBank/DDBJ whole genome shotgun (WGS) entry which is preliminary data.</text>
</comment>
<feature type="compositionally biased region" description="Polar residues" evidence="2">
    <location>
        <begin position="44"/>
        <end position="63"/>
    </location>
</feature>
<protein>
    <submittedName>
        <fullName evidence="3">Uncharacterized protein</fullName>
    </submittedName>
</protein>
<evidence type="ECO:0000256" key="2">
    <source>
        <dbReference type="SAM" id="MobiDB-lite"/>
    </source>
</evidence>
<feature type="region of interest" description="Disordered" evidence="2">
    <location>
        <begin position="44"/>
        <end position="76"/>
    </location>
</feature>
<gene>
    <name evidence="3" type="ORF">KQX54_018507</name>
</gene>
<reference evidence="3 4" key="1">
    <citation type="journal article" date="2021" name="J. Hered.">
        <title>A chromosome-level genome assembly of the parasitoid wasp, Cotesia glomerata (Hymenoptera: Braconidae).</title>
        <authorList>
            <person name="Pinto B.J."/>
            <person name="Weis J.J."/>
            <person name="Gamble T."/>
            <person name="Ode P.J."/>
            <person name="Paul R."/>
            <person name="Zaspel J.M."/>
        </authorList>
    </citation>
    <scope>NUCLEOTIDE SEQUENCE [LARGE SCALE GENOMIC DNA]</scope>
    <source>
        <strain evidence="3">CgM1</strain>
    </source>
</reference>
<evidence type="ECO:0000256" key="1">
    <source>
        <dbReference type="SAM" id="Coils"/>
    </source>
</evidence>
<evidence type="ECO:0000313" key="3">
    <source>
        <dbReference type="EMBL" id="KAH0555404.1"/>
    </source>
</evidence>
<feature type="non-terminal residue" evidence="3">
    <location>
        <position position="302"/>
    </location>
</feature>
<organism evidence="3 4">
    <name type="scientific">Cotesia glomerata</name>
    <name type="common">Lepidopteran parasitic wasp</name>
    <name type="synonym">Apanteles glomeratus</name>
    <dbReference type="NCBI Taxonomy" id="32391"/>
    <lineage>
        <taxon>Eukaryota</taxon>
        <taxon>Metazoa</taxon>
        <taxon>Ecdysozoa</taxon>
        <taxon>Arthropoda</taxon>
        <taxon>Hexapoda</taxon>
        <taxon>Insecta</taxon>
        <taxon>Pterygota</taxon>
        <taxon>Neoptera</taxon>
        <taxon>Endopterygota</taxon>
        <taxon>Hymenoptera</taxon>
        <taxon>Apocrita</taxon>
        <taxon>Ichneumonoidea</taxon>
        <taxon>Braconidae</taxon>
        <taxon>Microgastrinae</taxon>
        <taxon>Cotesia</taxon>
    </lineage>
</organism>
<feature type="coiled-coil region" evidence="1">
    <location>
        <begin position="175"/>
        <end position="202"/>
    </location>
</feature>
<evidence type="ECO:0000313" key="4">
    <source>
        <dbReference type="Proteomes" id="UP000826195"/>
    </source>
</evidence>
<keyword evidence="1" id="KW-0175">Coiled coil</keyword>